<sequence length="236" mass="26090">MPSRKTQALSAYDAGCLTQAPELPTPSKKQRLSLSNILSQRYESVLFTFRYLNPTSDTKFYYQGKEIHVYPFYNSKPGAADIAIIKTTSCFIFNDYVQPVCIMGPGYNKQSLFDLYATVVGFGLTENGTLSNVLKHTTVKIQSDATCLLSDIVYQKLLNEFNFCAGNGPNSNANPCNGDSGGGLVIEYDFGGSKHWVIQGITSVAKSRPSTNQCDATQYVVYTAVTPYYQWIMGHL</sequence>
<evidence type="ECO:0000313" key="2">
    <source>
        <dbReference type="EMBL" id="GBP38290.1"/>
    </source>
</evidence>
<dbReference type="Gene3D" id="2.40.10.10">
    <property type="entry name" value="Trypsin-like serine proteases"/>
    <property type="match status" value="1"/>
</dbReference>
<dbReference type="InterPro" id="IPR001254">
    <property type="entry name" value="Trypsin_dom"/>
</dbReference>
<feature type="domain" description="Peptidase S1" evidence="1">
    <location>
        <begin position="14"/>
        <end position="236"/>
    </location>
</feature>
<dbReference type="Proteomes" id="UP000299102">
    <property type="component" value="Unassembled WGS sequence"/>
</dbReference>
<dbReference type="PROSITE" id="PS50240">
    <property type="entry name" value="TRYPSIN_DOM"/>
    <property type="match status" value="1"/>
</dbReference>
<accession>A0A4C1VI86</accession>
<reference evidence="2 3" key="1">
    <citation type="journal article" date="2019" name="Commun. Biol.">
        <title>The bagworm genome reveals a unique fibroin gene that provides high tensile strength.</title>
        <authorList>
            <person name="Kono N."/>
            <person name="Nakamura H."/>
            <person name="Ohtoshi R."/>
            <person name="Tomita M."/>
            <person name="Numata K."/>
            <person name="Arakawa K."/>
        </authorList>
    </citation>
    <scope>NUCLEOTIDE SEQUENCE [LARGE SCALE GENOMIC DNA]</scope>
</reference>
<dbReference type="OrthoDB" id="6147874at2759"/>
<dbReference type="SMART" id="SM00020">
    <property type="entry name" value="Tryp_SPc"/>
    <property type="match status" value="1"/>
</dbReference>
<dbReference type="InterPro" id="IPR051333">
    <property type="entry name" value="CLIP_Serine_Protease"/>
</dbReference>
<organism evidence="2 3">
    <name type="scientific">Eumeta variegata</name>
    <name type="common">Bagworm moth</name>
    <name type="synonym">Eumeta japonica</name>
    <dbReference type="NCBI Taxonomy" id="151549"/>
    <lineage>
        <taxon>Eukaryota</taxon>
        <taxon>Metazoa</taxon>
        <taxon>Ecdysozoa</taxon>
        <taxon>Arthropoda</taxon>
        <taxon>Hexapoda</taxon>
        <taxon>Insecta</taxon>
        <taxon>Pterygota</taxon>
        <taxon>Neoptera</taxon>
        <taxon>Endopterygota</taxon>
        <taxon>Lepidoptera</taxon>
        <taxon>Glossata</taxon>
        <taxon>Ditrysia</taxon>
        <taxon>Tineoidea</taxon>
        <taxon>Psychidae</taxon>
        <taxon>Oiketicinae</taxon>
        <taxon>Eumeta</taxon>
    </lineage>
</organism>
<dbReference type="PANTHER" id="PTHR24260">
    <property type="match status" value="1"/>
</dbReference>
<dbReference type="STRING" id="151549.A0A4C1VI86"/>
<dbReference type="GO" id="GO:0006508">
    <property type="term" value="P:proteolysis"/>
    <property type="evidence" value="ECO:0007669"/>
    <property type="project" value="InterPro"/>
</dbReference>
<dbReference type="InterPro" id="IPR009003">
    <property type="entry name" value="Peptidase_S1_PA"/>
</dbReference>
<dbReference type="GO" id="GO:0004252">
    <property type="term" value="F:serine-type endopeptidase activity"/>
    <property type="evidence" value="ECO:0007669"/>
    <property type="project" value="InterPro"/>
</dbReference>
<dbReference type="Pfam" id="PF00089">
    <property type="entry name" value="Trypsin"/>
    <property type="match status" value="1"/>
</dbReference>
<keyword evidence="3" id="KW-1185">Reference proteome</keyword>
<gene>
    <name evidence="2" type="primary">OVCH2</name>
    <name evidence="2" type="ORF">EVAR_29234_1</name>
</gene>
<evidence type="ECO:0000259" key="1">
    <source>
        <dbReference type="PROSITE" id="PS50240"/>
    </source>
</evidence>
<name>A0A4C1VI86_EUMVA</name>
<dbReference type="InterPro" id="IPR043504">
    <property type="entry name" value="Peptidase_S1_PA_chymotrypsin"/>
</dbReference>
<dbReference type="EMBL" id="BGZK01000346">
    <property type="protein sequence ID" value="GBP38290.1"/>
    <property type="molecule type" value="Genomic_DNA"/>
</dbReference>
<dbReference type="PANTHER" id="PTHR24260:SF136">
    <property type="entry name" value="GH08193P-RELATED"/>
    <property type="match status" value="1"/>
</dbReference>
<evidence type="ECO:0000313" key="3">
    <source>
        <dbReference type="Proteomes" id="UP000299102"/>
    </source>
</evidence>
<dbReference type="AlphaFoldDB" id="A0A4C1VI86"/>
<protein>
    <submittedName>
        <fullName evidence="2">Ovochymase-2</fullName>
    </submittedName>
</protein>
<proteinExistence type="predicted"/>
<comment type="caution">
    <text evidence="2">The sequence shown here is derived from an EMBL/GenBank/DDBJ whole genome shotgun (WGS) entry which is preliminary data.</text>
</comment>
<dbReference type="SUPFAM" id="SSF50494">
    <property type="entry name" value="Trypsin-like serine proteases"/>
    <property type="match status" value="1"/>
</dbReference>